<dbReference type="OrthoDB" id="3190125at2"/>
<reference evidence="10 11" key="1">
    <citation type="journal article" date="2014" name="Gut Pathog.">
        <title>Gene clusters of Hafnia alvei strain FB1 important in survival and pathogenesis: a draft genome perspective.</title>
        <authorList>
            <person name="Tan J.Y."/>
            <person name="Yin W.F."/>
            <person name="Chan K.G."/>
        </authorList>
    </citation>
    <scope>NUCLEOTIDE SEQUENCE [LARGE SCALE GENOMIC DNA]</scope>
    <source>
        <strain evidence="10 11">FB1</strain>
    </source>
</reference>
<evidence type="ECO:0000256" key="8">
    <source>
        <dbReference type="ARBA" id="ARBA00023136"/>
    </source>
</evidence>
<evidence type="ECO:0000256" key="1">
    <source>
        <dbReference type="ARBA" id="ARBA00004651"/>
    </source>
</evidence>
<keyword evidence="11" id="KW-1185">Reference proteome</keyword>
<dbReference type="InterPro" id="IPR004700">
    <property type="entry name" value="PTS_IIC_man"/>
</dbReference>
<dbReference type="AlphaFoldDB" id="A0A097R0M2"/>
<dbReference type="eggNOG" id="COG3715">
    <property type="taxonomic scope" value="Bacteria"/>
</dbReference>
<feature type="transmembrane region" description="Helical" evidence="9">
    <location>
        <begin position="183"/>
        <end position="203"/>
    </location>
</feature>
<keyword evidence="4" id="KW-0762">Sugar transport</keyword>
<evidence type="ECO:0000256" key="7">
    <source>
        <dbReference type="ARBA" id="ARBA00022989"/>
    </source>
</evidence>
<keyword evidence="3" id="KW-1003">Cell membrane</keyword>
<protein>
    <submittedName>
        <fullName evidence="10">PTS sorbose transporter subunit IIC</fullName>
    </submittedName>
</protein>
<name>A0A097R0M2_HAFAL</name>
<comment type="subcellular location">
    <subcellularLocation>
        <location evidence="1">Cell membrane</location>
        <topology evidence="1">Multi-pass membrane protein</topology>
    </subcellularLocation>
</comment>
<dbReference type="EMBL" id="CP009706">
    <property type="protein sequence ID" value="AIU72279.1"/>
    <property type="molecule type" value="Genomic_DNA"/>
</dbReference>
<feature type="transmembrane region" description="Helical" evidence="9">
    <location>
        <begin position="210"/>
        <end position="239"/>
    </location>
</feature>
<keyword evidence="8 9" id="KW-0472">Membrane</keyword>
<dbReference type="InterPro" id="IPR050303">
    <property type="entry name" value="GatZ_KbaZ_carbometab"/>
</dbReference>
<dbReference type="PANTHER" id="PTHR32502:SF8">
    <property type="entry name" value="N-ACETYLGALACTOSAMINE PERMEASE IIC COMPONENT 1"/>
    <property type="match status" value="1"/>
</dbReference>
<dbReference type="Proteomes" id="UP000029986">
    <property type="component" value="Chromosome"/>
</dbReference>
<keyword evidence="7 9" id="KW-1133">Transmembrane helix</keyword>
<evidence type="ECO:0000256" key="9">
    <source>
        <dbReference type="SAM" id="Phobius"/>
    </source>
</evidence>
<gene>
    <name evidence="10" type="ORF">AT03_07695</name>
</gene>
<keyword evidence="6 9" id="KW-0812">Transmembrane</keyword>
<dbReference type="PANTHER" id="PTHR32502">
    <property type="entry name" value="N-ACETYLGALACTOSAMINE PERMEASE II COMPONENT-RELATED"/>
    <property type="match status" value="1"/>
</dbReference>
<accession>A0A097R0M2</accession>
<evidence type="ECO:0000256" key="5">
    <source>
        <dbReference type="ARBA" id="ARBA00022683"/>
    </source>
</evidence>
<evidence type="ECO:0000313" key="11">
    <source>
        <dbReference type="Proteomes" id="UP000029986"/>
    </source>
</evidence>
<evidence type="ECO:0000256" key="4">
    <source>
        <dbReference type="ARBA" id="ARBA00022597"/>
    </source>
</evidence>
<dbReference type="GO" id="GO:0009401">
    <property type="term" value="P:phosphoenolpyruvate-dependent sugar phosphotransferase system"/>
    <property type="evidence" value="ECO:0007669"/>
    <property type="project" value="UniProtKB-KW"/>
</dbReference>
<evidence type="ECO:0000313" key="10">
    <source>
        <dbReference type="EMBL" id="AIU72279.1"/>
    </source>
</evidence>
<feature type="transmembrane region" description="Helical" evidence="9">
    <location>
        <begin position="21"/>
        <end position="43"/>
    </location>
</feature>
<dbReference type="KEGG" id="hav:AT03_07695"/>
<evidence type="ECO:0000256" key="6">
    <source>
        <dbReference type="ARBA" id="ARBA00022692"/>
    </source>
</evidence>
<feature type="transmembrane region" description="Helical" evidence="9">
    <location>
        <begin position="95"/>
        <end position="113"/>
    </location>
</feature>
<dbReference type="Pfam" id="PF03609">
    <property type="entry name" value="EII-Sor"/>
    <property type="match status" value="1"/>
</dbReference>
<dbReference type="GO" id="GO:0005886">
    <property type="term" value="C:plasma membrane"/>
    <property type="evidence" value="ECO:0007669"/>
    <property type="project" value="UniProtKB-SubCell"/>
</dbReference>
<proteinExistence type="predicted"/>
<evidence type="ECO:0000256" key="2">
    <source>
        <dbReference type="ARBA" id="ARBA00022448"/>
    </source>
</evidence>
<sequence>MDTLFIAISMGLYYWFARLRLGYTFSGMLVQPIVIAVFVGVILGDMQTSMIIGAGMQLVYLGVTSTPGGNVPSDPALAACIAIPIAVQAHMEPNLAIALAIPFGVIGVFLDQLRRTLNAAWVHMADKYAEEANTGGIMRCAFLYPALLGLVLRFPVVFGANYFGQSVVEKFLALMPHWLTHSFEIMGGILPALGFAITIMVIGKKSLLPWFIGGFFAVLYLKVDIMAMAIFGTCVAFLVKGLAKNEGASS</sequence>
<keyword evidence="5" id="KW-0598">Phosphotransferase system</keyword>
<evidence type="ECO:0000256" key="3">
    <source>
        <dbReference type="ARBA" id="ARBA00022475"/>
    </source>
</evidence>
<keyword evidence="2" id="KW-0813">Transport</keyword>
<dbReference type="RefSeq" id="WP_025800853.1">
    <property type="nucleotide sequence ID" value="NZ_CP009706.1"/>
</dbReference>
<dbReference type="PROSITE" id="PS51106">
    <property type="entry name" value="PTS_EIIC_TYPE_4"/>
    <property type="match status" value="1"/>
</dbReference>
<organism evidence="10 11">
    <name type="scientific">Hafnia alvei FB1</name>
    <dbReference type="NCBI Taxonomy" id="1453496"/>
    <lineage>
        <taxon>Bacteria</taxon>
        <taxon>Pseudomonadati</taxon>
        <taxon>Pseudomonadota</taxon>
        <taxon>Gammaproteobacteria</taxon>
        <taxon>Enterobacterales</taxon>
        <taxon>Hafniaceae</taxon>
        <taxon>Hafnia</taxon>
    </lineage>
</organism>
<dbReference type="HOGENOM" id="CLU_069101_3_1_6"/>
<dbReference type="PATRIC" id="fig|1453496.5.peg.1532"/>
<dbReference type="GeneID" id="78450319"/>
<feature type="transmembrane region" description="Helical" evidence="9">
    <location>
        <begin position="142"/>
        <end position="163"/>
    </location>
</feature>